<evidence type="ECO:0000313" key="2">
    <source>
        <dbReference type="Proteomes" id="UP000812287"/>
    </source>
</evidence>
<dbReference type="RefSeq" id="XP_043034705.1">
    <property type="nucleotide sequence ID" value="XM_043177860.1"/>
</dbReference>
<sequence>MHYNGAMKKLTGVNVCSVVSSTVEMDAYFGFESCRRMAYCSFFSVINMKDTTTACMKRPAVRERGAEKVWVKVKREPSGMVQLSYVLLMVHACRTSCWKEKAIRRDIEVITKITGQALTERCHSVSLLTSQERGRQAYLARCCRLHLNLTSRTAYVQMPDVDITVKARRSIPQICHPHPKPPSPFYSPLAVFHSQDKRCAGGVILTAEPATGVTESYKLRKDETQFVKISLRKGPKNSEFLKGLDLFLRTNMELRCHFLLSGRAVCYIPQHLSKPSDARACPLFAFHRQSVAFCIQGHAQEWSVRNSLPFSQFVQYFQYVATCRLPTDGETGWRCVIVILLPSFHISTRILKLPRNSSAPGSPNTSHCYCYRAEHYGMAHESRLDLNPDV</sequence>
<proteinExistence type="predicted"/>
<protein>
    <submittedName>
        <fullName evidence="1">Uncharacterized protein</fullName>
    </submittedName>
</protein>
<dbReference type="GeneID" id="66100147"/>
<keyword evidence="2" id="KW-1185">Reference proteome</keyword>
<dbReference type="AlphaFoldDB" id="A0A9P7VIK6"/>
<comment type="caution">
    <text evidence="1">The sequence shown here is derived from an EMBL/GenBank/DDBJ whole genome shotgun (WGS) entry which is preliminary data.</text>
</comment>
<gene>
    <name evidence="1" type="ORF">BT62DRAFT_1012017</name>
</gene>
<dbReference type="EMBL" id="MU250563">
    <property type="protein sequence ID" value="KAG7441205.1"/>
    <property type="molecule type" value="Genomic_DNA"/>
</dbReference>
<name>A0A9P7VIK6_9AGAR</name>
<reference evidence="1" key="1">
    <citation type="submission" date="2020-11" db="EMBL/GenBank/DDBJ databases">
        <title>Adaptations for nitrogen fixation in a non-lichenized fungal sporocarp promotes dispersal by wood-feeding termites.</title>
        <authorList>
            <consortium name="DOE Joint Genome Institute"/>
            <person name="Koch R.A."/>
            <person name="Yoon G."/>
            <person name="Arayal U."/>
            <person name="Lail K."/>
            <person name="Amirebrahimi M."/>
            <person name="Labutti K."/>
            <person name="Lipzen A."/>
            <person name="Riley R."/>
            <person name="Barry K."/>
            <person name="Henrissat B."/>
            <person name="Grigoriev I.V."/>
            <person name="Herr J.R."/>
            <person name="Aime M.C."/>
        </authorList>
    </citation>
    <scope>NUCLEOTIDE SEQUENCE</scope>
    <source>
        <strain evidence="1">MCA 3950</strain>
    </source>
</reference>
<accession>A0A9P7VIK6</accession>
<organism evidence="1 2">
    <name type="scientific">Guyanagaster necrorhizus</name>
    <dbReference type="NCBI Taxonomy" id="856835"/>
    <lineage>
        <taxon>Eukaryota</taxon>
        <taxon>Fungi</taxon>
        <taxon>Dikarya</taxon>
        <taxon>Basidiomycota</taxon>
        <taxon>Agaricomycotina</taxon>
        <taxon>Agaricomycetes</taxon>
        <taxon>Agaricomycetidae</taxon>
        <taxon>Agaricales</taxon>
        <taxon>Marasmiineae</taxon>
        <taxon>Physalacriaceae</taxon>
        <taxon>Guyanagaster</taxon>
    </lineage>
</organism>
<dbReference type="Proteomes" id="UP000812287">
    <property type="component" value="Unassembled WGS sequence"/>
</dbReference>
<evidence type="ECO:0000313" key="1">
    <source>
        <dbReference type="EMBL" id="KAG7441205.1"/>
    </source>
</evidence>